<name>A0A0E9VW56_ANGAN</name>
<sequence>MFKFSAELTPGFHQGYPNVCILYYCSSLPHCLFYTAIFTFSSELEAATSQK</sequence>
<dbReference type="AlphaFoldDB" id="A0A0E9VW56"/>
<reference evidence="1" key="2">
    <citation type="journal article" date="2015" name="Fish Shellfish Immunol.">
        <title>Early steps in the European eel (Anguilla anguilla)-Vibrio vulnificus interaction in the gills: Role of the RtxA13 toxin.</title>
        <authorList>
            <person name="Callol A."/>
            <person name="Pajuelo D."/>
            <person name="Ebbesson L."/>
            <person name="Teles M."/>
            <person name="MacKenzie S."/>
            <person name="Amaro C."/>
        </authorList>
    </citation>
    <scope>NUCLEOTIDE SEQUENCE</scope>
</reference>
<protein>
    <submittedName>
        <fullName evidence="1">Uncharacterized protein</fullName>
    </submittedName>
</protein>
<organism evidence="1">
    <name type="scientific">Anguilla anguilla</name>
    <name type="common">European freshwater eel</name>
    <name type="synonym">Muraena anguilla</name>
    <dbReference type="NCBI Taxonomy" id="7936"/>
    <lineage>
        <taxon>Eukaryota</taxon>
        <taxon>Metazoa</taxon>
        <taxon>Chordata</taxon>
        <taxon>Craniata</taxon>
        <taxon>Vertebrata</taxon>
        <taxon>Euteleostomi</taxon>
        <taxon>Actinopterygii</taxon>
        <taxon>Neopterygii</taxon>
        <taxon>Teleostei</taxon>
        <taxon>Anguilliformes</taxon>
        <taxon>Anguillidae</taxon>
        <taxon>Anguilla</taxon>
    </lineage>
</organism>
<dbReference type="EMBL" id="GBXM01027089">
    <property type="protein sequence ID" value="JAH81488.1"/>
    <property type="molecule type" value="Transcribed_RNA"/>
</dbReference>
<accession>A0A0E9VW56</accession>
<evidence type="ECO:0000313" key="1">
    <source>
        <dbReference type="EMBL" id="JAH81488.1"/>
    </source>
</evidence>
<reference evidence="1" key="1">
    <citation type="submission" date="2014-11" db="EMBL/GenBank/DDBJ databases">
        <authorList>
            <person name="Amaro Gonzalez C."/>
        </authorList>
    </citation>
    <scope>NUCLEOTIDE SEQUENCE</scope>
</reference>
<proteinExistence type="predicted"/>